<protein>
    <submittedName>
        <fullName evidence="1">Uncharacterized protein</fullName>
    </submittedName>
</protein>
<dbReference type="RefSeq" id="WP_107564053.1">
    <property type="nucleotide sequence ID" value="NZ_NVQC01000039.1"/>
</dbReference>
<dbReference type="EMBL" id="NVQC01000039">
    <property type="protein sequence ID" value="PTL34887.1"/>
    <property type="molecule type" value="Genomic_DNA"/>
</dbReference>
<reference evidence="2" key="2">
    <citation type="journal article" date="2018" name="Environ. Microbiol.">
        <title>Bloom of a denitrifying methanotroph, 'Candidatus Methylomirabilis limnetica', in a deep stratified lake.</title>
        <authorList>
            <person name="Graf J.S."/>
            <person name="Mayr M.J."/>
            <person name="Marchant H.K."/>
            <person name="Tienken D."/>
            <person name="Hach P.F."/>
            <person name="Brand A."/>
            <person name="Schubert C.J."/>
            <person name="Kuypers M.M."/>
            <person name="Milucka J."/>
        </authorList>
    </citation>
    <scope>NUCLEOTIDE SEQUENCE [LARGE SCALE GENOMIC DNA]</scope>
    <source>
        <strain evidence="2">Zug</strain>
    </source>
</reference>
<dbReference type="AlphaFoldDB" id="A0A2T4TUV0"/>
<proteinExistence type="predicted"/>
<reference evidence="1 2" key="1">
    <citation type="submission" date="2017-09" db="EMBL/GenBank/DDBJ databases">
        <title>Bloom of a denitrifying methanotroph, Candidatus Methylomirabilis limnetica, in a deep stratified lake.</title>
        <authorList>
            <person name="Graf J.S."/>
            <person name="Marchant H.K."/>
            <person name="Tienken D."/>
            <person name="Hach P.F."/>
            <person name="Brand A."/>
            <person name="Schubert C.J."/>
            <person name="Kuypers M.M."/>
            <person name="Milucka J."/>
        </authorList>
    </citation>
    <scope>NUCLEOTIDE SEQUENCE [LARGE SCALE GENOMIC DNA]</scope>
    <source>
        <strain evidence="1 2">Zug</strain>
    </source>
</reference>
<evidence type="ECO:0000313" key="2">
    <source>
        <dbReference type="Proteomes" id="UP000241436"/>
    </source>
</evidence>
<keyword evidence="2" id="KW-1185">Reference proteome</keyword>
<evidence type="ECO:0000313" key="1">
    <source>
        <dbReference type="EMBL" id="PTL34887.1"/>
    </source>
</evidence>
<dbReference type="Proteomes" id="UP000241436">
    <property type="component" value="Unassembled WGS sequence"/>
</dbReference>
<comment type="caution">
    <text evidence="1">The sequence shown here is derived from an EMBL/GenBank/DDBJ whole genome shotgun (WGS) entry which is preliminary data.</text>
</comment>
<gene>
    <name evidence="1" type="ORF">CLG94_12655</name>
</gene>
<sequence>MSEPSFLPFPTDLIPAEEGSGNLDPLGTLTHAEYLAEALLPGLTVRTWRGEAVSELMPWLSADAGKSKQMVTVPILHVFCGNRSSSNDETAMEPLPRSCILASFSQTRMQYLDQEGAVVSTSKDGATTKSFPALEWLAAMCSHGRRFKLDIP</sequence>
<name>A0A2T4TUV0_9BACT</name>
<dbReference type="OrthoDB" id="5523150at2"/>
<organism evidence="1 2">
    <name type="scientific">Candidatus Methylomirabilis limnetica</name>
    <dbReference type="NCBI Taxonomy" id="2033718"/>
    <lineage>
        <taxon>Bacteria</taxon>
        <taxon>Candidatus Methylomirabilota</taxon>
        <taxon>Candidatus Methylomirabilia</taxon>
        <taxon>Candidatus Methylomirabilales</taxon>
        <taxon>Candidatus Methylomirabilaceae</taxon>
        <taxon>Candidatus Methylomirabilis</taxon>
    </lineage>
</organism>
<accession>A0A2T4TUV0</accession>